<dbReference type="EMBL" id="UINC01164642">
    <property type="protein sequence ID" value="SVD65599.1"/>
    <property type="molecule type" value="Genomic_DNA"/>
</dbReference>
<gene>
    <name evidence="1" type="ORF">METZ01_LOCUS418453</name>
</gene>
<evidence type="ECO:0000313" key="1">
    <source>
        <dbReference type="EMBL" id="SVD65599.1"/>
    </source>
</evidence>
<name>A0A382X418_9ZZZZ</name>
<organism evidence="1">
    <name type="scientific">marine metagenome</name>
    <dbReference type="NCBI Taxonomy" id="408172"/>
    <lineage>
        <taxon>unclassified sequences</taxon>
        <taxon>metagenomes</taxon>
        <taxon>ecological metagenomes</taxon>
    </lineage>
</organism>
<protein>
    <submittedName>
        <fullName evidence="1">Uncharacterized protein</fullName>
    </submittedName>
</protein>
<dbReference type="AlphaFoldDB" id="A0A382X418"/>
<proteinExistence type="predicted"/>
<reference evidence="1" key="1">
    <citation type="submission" date="2018-05" db="EMBL/GenBank/DDBJ databases">
        <authorList>
            <person name="Lanie J.A."/>
            <person name="Ng W.-L."/>
            <person name="Kazmierczak K.M."/>
            <person name="Andrzejewski T.M."/>
            <person name="Davidsen T.M."/>
            <person name="Wayne K.J."/>
            <person name="Tettelin H."/>
            <person name="Glass J.I."/>
            <person name="Rusch D."/>
            <person name="Podicherti R."/>
            <person name="Tsui H.-C.T."/>
            <person name="Winkler M.E."/>
        </authorList>
    </citation>
    <scope>NUCLEOTIDE SEQUENCE</scope>
</reference>
<accession>A0A382X418</accession>
<sequence length="35" mass="3336">MTLSADIGLSGGAAFLLGSANKAFSTSSASAGFAR</sequence>